<evidence type="ECO:0000313" key="3">
    <source>
        <dbReference type="EMBL" id="MUB66392.1"/>
    </source>
</evidence>
<protein>
    <submittedName>
        <fullName evidence="5">Uncharacterized protein</fullName>
    </submittedName>
</protein>
<name>A0A174SQ74_9FIRM</name>
<keyword evidence="2" id="KW-0472">Membrane</keyword>
<feature type="compositionally biased region" description="Polar residues" evidence="1">
    <location>
        <begin position="56"/>
        <end position="74"/>
    </location>
</feature>
<proteinExistence type="predicted"/>
<evidence type="ECO:0000256" key="1">
    <source>
        <dbReference type="SAM" id="MobiDB-lite"/>
    </source>
</evidence>
<reference evidence="6 7" key="1">
    <citation type="submission" date="2018-08" db="EMBL/GenBank/DDBJ databases">
        <title>A genome reference for cultivated species of the human gut microbiota.</title>
        <authorList>
            <person name="Zou Y."/>
            <person name="Xue W."/>
            <person name="Luo G."/>
        </authorList>
    </citation>
    <scope>NUCLEOTIDE SEQUENCE [LARGE SCALE GENOMIC DNA]</scope>
    <source>
        <strain evidence="5 6">TF05-11AC</strain>
        <strain evidence="4 7">TM09-12</strain>
    </source>
</reference>
<evidence type="ECO:0000313" key="4">
    <source>
        <dbReference type="EMBL" id="RGJ00339.1"/>
    </source>
</evidence>
<evidence type="ECO:0000313" key="8">
    <source>
        <dbReference type="Proteomes" id="UP000434223"/>
    </source>
</evidence>
<keyword evidence="2" id="KW-0812">Transmembrane</keyword>
<dbReference type="EMBL" id="QSON01000011">
    <property type="protein sequence ID" value="RGJ00339.1"/>
    <property type="molecule type" value="Genomic_DNA"/>
</dbReference>
<dbReference type="RefSeq" id="WP_055650225.1">
    <property type="nucleotide sequence ID" value="NZ_CAJKZF010000016.1"/>
</dbReference>
<dbReference type="EMBL" id="WNME01000025">
    <property type="protein sequence ID" value="MUB66392.1"/>
    <property type="molecule type" value="Genomic_DNA"/>
</dbReference>
<dbReference type="EMBL" id="QSSQ01000014">
    <property type="protein sequence ID" value="RGM03408.1"/>
    <property type="molecule type" value="Genomic_DNA"/>
</dbReference>
<evidence type="ECO:0000313" key="6">
    <source>
        <dbReference type="Proteomes" id="UP000261257"/>
    </source>
</evidence>
<dbReference type="Proteomes" id="UP000434223">
    <property type="component" value="Unassembled WGS sequence"/>
</dbReference>
<dbReference type="AlphaFoldDB" id="A0A174SQ74"/>
<feature type="compositionally biased region" description="Polar residues" evidence="1">
    <location>
        <begin position="40"/>
        <end position="49"/>
    </location>
</feature>
<reference evidence="3 8" key="2">
    <citation type="submission" date="2019-09" db="EMBL/GenBank/DDBJ databases">
        <title>Draft genome sequencing of Hungatella hathewayi 123Y-2.</title>
        <authorList>
            <person name="Lv Q."/>
            <person name="Li S."/>
        </authorList>
    </citation>
    <scope>NUCLEOTIDE SEQUENCE [LARGE SCALE GENOMIC DNA]</scope>
    <source>
        <strain evidence="3 8">123Y-2</strain>
    </source>
</reference>
<gene>
    <name evidence="5" type="ORF">DXC39_15405</name>
    <name evidence="4" type="ORF">DXD79_21195</name>
    <name evidence="3" type="ORF">GNE07_25565</name>
</gene>
<evidence type="ECO:0000313" key="7">
    <source>
        <dbReference type="Proteomes" id="UP000263014"/>
    </source>
</evidence>
<organism evidence="5 6">
    <name type="scientific">Hungatella hathewayi</name>
    <dbReference type="NCBI Taxonomy" id="154046"/>
    <lineage>
        <taxon>Bacteria</taxon>
        <taxon>Bacillati</taxon>
        <taxon>Bacillota</taxon>
        <taxon>Clostridia</taxon>
        <taxon>Lachnospirales</taxon>
        <taxon>Lachnospiraceae</taxon>
        <taxon>Hungatella</taxon>
    </lineage>
</organism>
<comment type="caution">
    <text evidence="5">The sequence shown here is derived from an EMBL/GenBank/DDBJ whole genome shotgun (WGS) entry which is preliminary data.</text>
</comment>
<dbReference type="OrthoDB" id="9762883at2"/>
<dbReference type="PROSITE" id="PS51257">
    <property type="entry name" value="PROKAR_LIPOPROTEIN"/>
    <property type="match status" value="1"/>
</dbReference>
<feature type="region of interest" description="Disordered" evidence="1">
    <location>
        <begin position="39"/>
        <end position="74"/>
    </location>
</feature>
<dbReference type="Proteomes" id="UP000263014">
    <property type="component" value="Unassembled WGS sequence"/>
</dbReference>
<keyword evidence="2" id="KW-1133">Transmembrane helix</keyword>
<dbReference type="Proteomes" id="UP000261257">
    <property type="component" value="Unassembled WGS sequence"/>
</dbReference>
<evidence type="ECO:0000256" key="2">
    <source>
        <dbReference type="SAM" id="Phobius"/>
    </source>
</evidence>
<accession>A0A174SQ74</accession>
<feature type="transmembrane region" description="Helical" evidence="2">
    <location>
        <begin position="14"/>
        <end position="35"/>
    </location>
</feature>
<sequence>MNGVLEKIKKEKMIIIYFVSLLILMLVITGCAGGLDEPSAKNTALPSESSIEETRTVSPTIPETVPKSTPAPTTQTLDEVVTGAILEHNKDKFPANNEAYGEGHIIMDTVQDGEIVTVYALTMYGAYQFQDGNFVKNGGSGGIPAVIQIRDEDNGVWKLENYEEPLDGGLYGDSIRSMFPEELWKRCIAIREEDLKELKRQEQSYAMAYLKTIEREAEIGDYSDFPHTIPSEVGISTEVSNKIDEARKYGKGPLAYAPFWFGTVEQVENGVRYLYEQRYDAEQKEILFSKIVYDSQEVVEQMVFDSYTGEQK</sequence>
<evidence type="ECO:0000313" key="5">
    <source>
        <dbReference type="EMBL" id="RGM03408.1"/>
    </source>
</evidence>